<evidence type="ECO:0000313" key="2">
    <source>
        <dbReference type="Proteomes" id="UP000541352"/>
    </source>
</evidence>
<name>A0A7W6ESQ4_9BACT</name>
<proteinExistence type="predicted"/>
<protein>
    <submittedName>
        <fullName evidence="1">Uncharacterized protein</fullName>
    </submittedName>
</protein>
<accession>A0A7W6ESQ4</accession>
<organism evidence="1 2">
    <name type="scientific">Runella defluvii</name>
    <dbReference type="NCBI Taxonomy" id="370973"/>
    <lineage>
        <taxon>Bacteria</taxon>
        <taxon>Pseudomonadati</taxon>
        <taxon>Bacteroidota</taxon>
        <taxon>Cytophagia</taxon>
        <taxon>Cytophagales</taxon>
        <taxon>Spirosomataceae</taxon>
        <taxon>Runella</taxon>
    </lineage>
</organism>
<sequence length="511" mass="57240">MPATIIPRANQCLWKNNQAVGKLAAYDDLATVNLTTKFFDKPYATAQRNEAQRTRIGYNIDASKRLTWLYEEAIKNLVIGTLGKSAPNGLHTLSNAELDQIATNIAGMSGEFIIADYEPHDNNYIPYDTVGDDWVWVSYQHPDKISYISQKVKQLTQSGNFFRKFLDWFQAKGFTFGGKSLGLMTNNGVWQNGNVSVDDYIAYYANPNAASNFQDGSSIAKCGWGYSSITYKPDNAGGSAYAGNVNFGAVPSYLSSLCGINRGLAKDPSKAVLYILWPREDQERLNYQQTRYKPKALDNSTNPQGYVRMLDNRLTYPTNLIADNTFWAACVPNVVRLHAWILPNSEDPQDILRYAKRNWNHACQSSVLPFDLVNYDGNDNPPCPISGLDYYGDEAIGFNAIMQGLNRFGLHQDILDGTQTGSCPSFEFKRDGASTWTTVGAISDLSEFARSWKFKQPVLKVWTKPGNNKRVVLFQHPFAEAYEPIQYRATIGGTSYEYTAEGLNTHAFRID</sequence>
<keyword evidence="2" id="KW-1185">Reference proteome</keyword>
<dbReference type="AlphaFoldDB" id="A0A7W6ESQ4"/>
<dbReference type="Proteomes" id="UP000541352">
    <property type="component" value="Unassembled WGS sequence"/>
</dbReference>
<dbReference type="RefSeq" id="WP_183977946.1">
    <property type="nucleotide sequence ID" value="NZ_JACIBY010000012.1"/>
</dbReference>
<comment type="caution">
    <text evidence="1">The sequence shown here is derived from an EMBL/GenBank/DDBJ whole genome shotgun (WGS) entry which is preliminary data.</text>
</comment>
<dbReference type="EMBL" id="JACIBY010000012">
    <property type="protein sequence ID" value="MBB3840767.1"/>
    <property type="molecule type" value="Genomic_DNA"/>
</dbReference>
<evidence type="ECO:0000313" key="1">
    <source>
        <dbReference type="EMBL" id="MBB3840767.1"/>
    </source>
</evidence>
<reference evidence="1 2" key="1">
    <citation type="submission" date="2020-08" db="EMBL/GenBank/DDBJ databases">
        <title>Genomic Encyclopedia of Type Strains, Phase IV (KMG-IV): sequencing the most valuable type-strain genomes for metagenomic binning, comparative biology and taxonomic classification.</title>
        <authorList>
            <person name="Goeker M."/>
        </authorList>
    </citation>
    <scope>NUCLEOTIDE SEQUENCE [LARGE SCALE GENOMIC DNA]</scope>
    <source>
        <strain evidence="1 2">DSM 17976</strain>
    </source>
</reference>
<gene>
    <name evidence="1" type="ORF">FHS57_004787</name>
</gene>